<dbReference type="RefSeq" id="WP_147140971.1">
    <property type="nucleotide sequence ID" value="NZ_BJXA01000083.1"/>
</dbReference>
<keyword evidence="1" id="KW-0472">Membrane</keyword>
<sequence length="127" mass="13413">MTYYGTTPYGPAQPHTRPQTRAWDLALALTLYAGAAALGLVAAYCTVFFAFATDSCGPNKCREGYLGAAFLVSWGGTALALLGALIMIIVAAVKRWYMWYWPVLAALLIVASFLGGVALASQVNTGA</sequence>
<comment type="caution">
    <text evidence="2">The sequence shown here is derived from an EMBL/GenBank/DDBJ whole genome shotgun (WGS) entry which is preliminary data.</text>
</comment>
<protein>
    <submittedName>
        <fullName evidence="2">Uncharacterized protein</fullName>
    </submittedName>
</protein>
<feature type="transmembrane region" description="Helical" evidence="1">
    <location>
        <begin position="64"/>
        <end position="93"/>
    </location>
</feature>
<reference evidence="2 3" key="1">
    <citation type="submission" date="2019-07" db="EMBL/GenBank/DDBJ databases">
        <title>Whole genome shotgun sequence of Nocardia ninae NBRC 108245.</title>
        <authorList>
            <person name="Hosoyama A."/>
            <person name="Uohara A."/>
            <person name="Ohji S."/>
            <person name="Ichikawa N."/>
        </authorList>
    </citation>
    <scope>NUCLEOTIDE SEQUENCE [LARGE SCALE GENOMIC DNA]</scope>
    <source>
        <strain evidence="2 3">NBRC 108245</strain>
    </source>
</reference>
<feature type="transmembrane region" description="Helical" evidence="1">
    <location>
        <begin position="25"/>
        <end position="52"/>
    </location>
</feature>
<dbReference type="OrthoDB" id="4560551at2"/>
<dbReference type="Proteomes" id="UP000321424">
    <property type="component" value="Unassembled WGS sequence"/>
</dbReference>
<keyword evidence="1" id="KW-0812">Transmembrane</keyword>
<name>A0A511MRC8_9NOCA</name>
<keyword evidence="1" id="KW-1133">Transmembrane helix</keyword>
<accession>A0A511MRC8</accession>
<gene>
    <name evidence="2" type="ORF">NN4_75100</name>
</gene>
<keyword evidence="3" id="KW-1185">Reference proteome</keyword>
<organism evidence="2 3">
    <name type="scientific">Nocardia ninae NBRC 108245</name>
    <dbReference type="NCBI Taxonomy" id="1210091"/>
    <lineage>
        <taxon>Bacteria</taxon>
        <taxon>Bacillati</taxon>
        <taxon>Actinomycetota</taxon>
        <taxon>Actinomycetes</taxon>
        <taxon>Mycobacteriales</taxon>
        <taxon>Nocardiaceae</taxon>
        <taxon>Nocardia</taxon>
    </lineage>
</organism>
<feature type="transmembrane region" description="Helical" evidence="1">
    <location>
        <begin position="99"/>
        <end position="120"/>
    </location>
</feature>
<proteinExistence type="predicted"/>
<evidence type="ECO:0000313" key="2">
    <source>
        <dbReference type="EMBL" id="GEM42991.1"/>
    </source>
</evidence>
<evidence type="ECO:0000256" key="1">
    <source>
        <dbReference type="SAM" id="Phobius"/>
    </source>
</evidence>
<dbReference type="AlphaFoldDB" id="A0A511MRC8"/>
<evidence type="ECO:0000313" key="3">
    <source>
        <dbReference type="Proteomes" id="UP000321424"/>
    </source>
</evidence>
<dbReference type="EMBL" id="BJXA01000083">
    <property type="protein sequence ID" value="GEM42991.1"/>
    <property type="molecule type" value="Genomic_DNA"/>
</dbReference>